<feature type="chain" id="PRO_5040114440" evidence="2">
    <location>
        <begin position="17"/>
        <end position="139"/>
    </location>
</feature>
<dbReference type="Proteomes" id="UP001151529">
    <property type="component" value="Chromosome 19"/>
</dbReference>
<feature type="region of interest" description="Disordered" evidence="1">
    <location>
        <begin position="113"/>
        <end position="139"/>
    </location>
</feature>
<name>A0A9Q0T1T9_SALVM</name>
<reference evidence="3" key="1">
    <citation type="submission" date="2022-11" db="EMBL/GenBank/DDBJ databases">
        <authorList>
            <person name="Hyden B.L."/>
            <person name="Feng K."/>
            <person name="Yates T."/>
            <person name="Jawdy S."/>
            <person name="Smart L.B."/>
            <person name="Muchero W."/>
        </authorList>
    </citation>
    <scope>NUCLEOTIDE SEQUENCE</scope>
    <source>
        <tissue evidence="3">Shoot tip</tissue>
    </source>
</reference>
<accession>A0A9Q0T1T9</accession>
<evidence type="ECO:0000313" key="4">
    <source>
        <dbReference type="Proteomes" id="UP001151529"/>
    </source>
</evidence>
<sequence>MWLASYWFSFVVAGEGHHVNWRWWGLLASWCCCCGRSRKADGKREDNVDLVCGGGHNRKKVVNCCERKEKGKKRGRRKRRAGANGRWMLMASERKRELEQGDLVAYDAVVKGRRKGEGKSSVAGWSSWEMDVNGKGEEE</sequence>
<comment type="caution">
    <text evidence="3">The sequence shown here is derived from an EMBL/GenBank/DDBJ whole genome shotgun (WGS) entry which is preliminary data.</text>
</comment>
<gene>
    <name evidence="3" type="ORF">OIU85_003687</name>
</gene>
<dbReference type="EMBL" id="JAPFFL010000010">
    <property type="protein sequence ID" value="KAJ6697340.1"/>
    <property type="molecule type" value="Genomic_DNA"/>
</dbReference>
<organism evidence="3 4">
    <name type="scientific">Salix viminalis</name>
    <name type="common">Common osier</name>
    <name type="synonym">Basket willow</name>
    <dbReference type="NCBI Taxonomy" id="40686"/>
    <lineage>
        <taxon>Eukaryota</taxon>
        <taxon>Viridiplantae</taxon>
        <taxon>Streptophyta</taxon>
        <taxon>Embryophyta</taxon>
        <taxon>Tracheophyta</taxon>
        <taxon>Spermatophyta</taxon>
        <taxon>Magnoliopsida</taxon>
        <taxon>eudicotyledons</taxon>
        <taxon>Gunneridae</taxon>
        <taxon>Pentapetalae</taxon>
        <taxon>rosids</taxon>
        <taxon>fabids</taxon>
        <taxon>Malpighiales</taxon>
        <taxon>Salicaceae</taxon>
        <taxon>Saliceae</taxon>
        <taxon>Salix</taxon>
    </lineage>
</organism>
<keyword evidence="4" id="KW-1185">Reference proteome</keyword>
<feature type="signal peptide" evidence="2">
    <location>
        <begin position="1"/>
        <end position="16"/>
    </location>
</feature>
<reference evidence="3" key="2">
    <citation type="journal article" date="2023" name="Int. J. Mol. Sci.">
        <title>De Novo Assembly and Annotation of 11 Diverse Shrub Willow (Salix) Genomes Reveals Novel Gene Organization in Sex-Linked Regions.</title>
        <authorList>
            <person name="Hyden B."/>
            <person name="Feng K."/>
            <person name="Yates T.B."/>
            <person name="Jawdy S."/>
            <person name="Cereghino C."/>
            <person name="Smart L.B."/>
            <person name="Muchero W."/>
        </authorList>
    </citation>
    <scope>NUCLEOTIDE SEQUENCE [LARGE SCALE GENOMIC DNA]</scope>
    <source>
        <tissue evidence="3">Shoot tip</tissue>
    </source>
</reference>
<keyword evidence="2" id="KW-0732">Signal</keyword>
<proteinExistence type="predicted"/>
<evidence type="ECO:0000313" key="3">
    <source>
        <dbReference type="EMBL" id="KAJ6697340.1"/>
    </source>
</evidence>
<dbReference type="AlphaFoldDB" id="A0A9Q0T1T9"/>
<evidence type="ECO:0000256" key="2">
    <source>
        <dbReference type="SAM" id="SignalP"/>
    </source>
</evidence>
<evidence type="ECO:0000256" key="1">
    <source>
        <dbReference type="SAM" id="MobiDB-lite"/>
    </source>
</evidence>
<protein>
    <submittedName>
        <fullName evidence="3">Uncharacterized protein</fullName>
    </submittedName>
</protein>